<evidence type="ECO:0000256" key="1">
    <source>
        <dbReference type="ARBA" id="ARBA00002711"/>
    </source>
</evidence>
<comment type="caution">
    <text evidence="8">The sequence shown here is derived from an EMBL/GenBank/DDBJ whole genome shotgun (WGS) entry which is preliminary data.</text>
</comment>
<protein>
    <recommendedName>
        <fullName evidence="7">Regulator of rDNA transcription 14</fullName>
    </recommendedName>
</protein>
<dbReference type="GO" id="GO:0005730">
    <property type="term" value="C:nucleolus"/>
    <property type="evidence" value="ECO:0007669"/>
    <property type="project" value="UniProtKB-SubCell"/>
</dbReference>
<comment type="function">
    <text evidence="1 7">Involved in ribosome biogenesis, probably through modulation of rDNA transcription.</text>
</comment>
<reference evidence="8" key="2">
    <citation type="submission" date="2021-01" db="EMBL/GenBank/DDBJ databases">
        <authorList>
            <person name="Schikora-Tamarit M.A."/>
        </authorList>
    </citation>
    <scope>NUCLEOTIDE SEQUENCE</scope>
    <source>
        <strain evidence="8">CBS6341</strain>
    </source>
</reference>
<sequence>MVKISFNNKPSTTSVNNLLNTVLPGHSISNSNNNSQLSNTEILNNAKTNNLKFEEIHKINKYQKLQKRKISQKLKKSERELASKIKFNLLKTKKKLNDKEQKEYKNLINDNIKGLIDTNSEDLKDIQNEILEIIKPKDKINRKNKKIVKQINLYKKKTIQHSFKGLTPGLAPVDLEDSDSDED</sequence>
<evidence type="ECO:0000256" key="4">
    <source>
        <dbReference type="ARBA" id="ARBA00023015"/>
    </source>
</evidence>
<comment type="similarity">
    <text evidence="3 7">Belongs to the RRT14 family.</text>
</comment>
<organism evidence="8 9">
    <name type="scientific">Wickerhamomyces mucosus</name>
    <dbReference type="NCBI Taxonomy" id="1378264"/>
    <lineage>
        <taxon>Eukaryota</taxon>
        <taxon>Fungi</taxon>
        <taxon>Dikarya</taxon>
        <taxon>Ascomycota</taxon>
        <taxon>Saccharomycotina</taxon>
        <taxon>Saccharomycetes</taxon>
        <taxon>Phaffomycetales</taxon>
        <taxon>Wickerhamomycetaceae</taxon>
        <taxon>Wickerhamomyces</taxon>
    </lineage>
</organism>
<accession>A0A9P8PIX2</accession>
<dbReference type="Proteomes" id="UP000769528">
    <property type="component" value="Unassembled WGS sequence"/>
</dbReference>
<reference evidence="8" key="1">
    <citation type="journal article" date="2021" name="Open Biol.">
        <title>Shared evolutionary footprints suggest mitochondrial oxidative damage underlies multiple complex I losses in fungi.</title>
        <authorList>
            <person name="Schikora-Tamarit M.A."/>
            <person name="Marcet-Houben M."/>
            <person name="Nosek J."/>
            <person name="Gabaldon T."/>
        </authorList>
    </citation>
    <scope>NUCLEOTIDE SEQUENCE</scope>
    <source>
        <strain evidence="8">CBS6341</strain>
    </source>
</reference>
<dbReference type="AlphaFoldDB" id="A0A9P8PIX2"/>
<keyword evidence="6 7" id="KW-0539">Nucleus</keyword>
<evidence type="ECO:0000256" key="3">
    <source>
        <dbReference type="ARBA" id="ARBA00007142"/>
    </source>
</evidence>
<dbReference type="EMBL" id="JAEUBF010001103">
    <property type="protein sequence ID" value="KAH3672917.1"/>
    <property type="molecule type" value="Genomic_DNA"/>
</dbReference>
<keyword evidence="4 7" id="KW-0805">Transcription regulation</keyword>
<proteinExistence type="inferred from homology"/>
<evidence type="ECO:0000256" key="7">
    <source>
        <dbReference type="RuleBase" id="RU362137"/>
    </source>
</evidence>
<dbReference type="InterPro" id="IPR031404">
    <property type="entry name" value="Rrt14"/>
</dbReference>
<evidence type="ECO:0000313" key="8">
    <source>
        <dbReference type="EMBL" id="KAH3672917.1"/>
    </source>
</evidence>
<gene>
    <name evidence="7" type="primary">RRT14</name>
    <name evidence="8" type="ORF">WICMUC_004004</name>
</gene>
<comment type="subcellular location">
    <subcellularLocation>
        <location evidence="2 7">Nucleus</location>
        <location evidence="2 7">Nucleolus</location>
    </subcellularLocation>
</comment>
<evidence type="ECO:0000313" key="9">
    <source>
        <dbReference type="Proteomes" id="UP000769528"/>
    </source>
</evidence>
<dbReference type="Pfam" id="PF17075">
    <property type="entry name" value="RRT14"/>
    <property type="match status" value="1"/>
</dbReference>
<evidence type="ECO:0000256" key="5">
    <source>
        <dbReference type="ARBA" id="ARBA00023163"/>
    </source>
</evidence>
<keyword evidence="5 7" id="KW-0804">Transcription</keyword>
<evidence type="ECO:0000256" key="6">
    <source>
        <dbReference type="ARBA" id="ARBA00023242"/>
    </source>
</evidence>
<keyword evidence="9" id="KW-1185">Reference proteome</keyword>
<name>A0A9P8PIX2_9ASCO</name>
<evidence type="ECO:0000256" key="2">
    <source>
        <dbReference type="ARBA" id="ARBA00004604"/>
    </source>
</evidence>
<dbReference type="OrthoDB" id="3981070at2759"/>